<evidence type="ECO:0000313" key="1">
    <source>
        <dbReference type="EMBL" id="RUA22346.1"/>
    </source>
</evidence>
<comment type="caution">
    <text evidence="1">The sequence shown here is derived from an EMBL/GenBank/DDBJ whole genome shotgun (WGS) entry which is preliminary data.</text>
</comment>
<dbReference type="EMBL" id="RXHI01000018">
    <property type="protein sequence ID" value="RUA22346.1"/>
    <property type="molecule type" value="Genomic_DNA"/>
</dbReference>
<organism evidence="1">
    <name type="scientific">Billgrantia gudaonensis</name>
    <dbReference type="NCBI Taxonomy" id="376427"/>
    <lineage>
        <taxon>Bacteria</taxon>
        <taxon>Pseudomonadati</taxon>
        <taxon>Pseudomonadota</taxon>
        <taxon>Gammaproteobacteria</taxon>
        <taxon>Oceanospirillales</taxon>
        <taxon>Halomonadaceae</taxon>
        <taxon>Billgrantia</taxon>
    </lineage>
</organism>
<proteinExistence type="predicted"/>
<reference evidence="1" key="1">
    <citation type="submission" date="2018-12" db="EMBL/GenBank/DDBJ databases">
        <authorList>
            <person name="Jadhav K."/>
            <person name="Kushwaha B."/>
            <person name="Jadhav I."/>
        </authorList>
    </citation>
    <scope>NUCLEOTIDE SEQUENCE [LARGE SCALE GENOMIC DNA]</scope>
    <source>
        <strain evidence="1">SBS 10</strain>
    </source>
</reference>
<dbReference type="AlphaFoldDB" id="A0A432JIW4"/>
<accession>A0A432JIW4</accession>
<protein>
    <submittedName>
        <fullName evidence="1">Uncharacterized protein</fullName>
    </submittedName>
</protein>
<sequence>MMTFSIFWWWMHRTQAAADEGVVDKLGLQGVDTGAAIEHVASIQGVAVGEANRIGASKRSSLEVPFRRSAFSVSMRVLGSPDSPASMLSLAA</sequence>
<name>A0A432JIW4_9GAMM</name>
<gene>
    <name evidence="1" type="ORF">DSL92_06100</name>
</gene>